<evidence type="ECO:0008006" key="5">
    <source>
        <dbReference type="Google" id="ProtNLM"/>
    </source>
</evidence>
<comment type="caution">
    <text evidence="1">The sequence shown here is derived from an EMBL/GenBank/DDBJ whole genome shotgun (WGS) entry which is preliminary data.</text>
</comment>
<organism evidence="1 3">
    <name type="scientific">Aequorivita flava</name>
    <dbReference type="NCBI Taxonomy" id="3114371"/>
    <lineage>
        <taxon>Bacteria</taxon>
        <taxon>Pseudomonadati</taxon>
        <taxon>Bacteroidota</taxon>
        <taxon>Flavobacteriia</taxon>
        <taxon>Flavobacteriales</taxon>
        <taxon>Flavobacteriaceae</taxon>
        <taxon>Aequorivita</taxon>
    </lineage>
</organism>
<dbReference type="RefSeq" id="WP_342687768.1">
    <property type="nucleotide sequence ID" value="NZ_JAZBJM010000010.1"/>
</dbReference>
<evidence type="ECO:0000313" key="3">
    <source>
        <dbReference type="Proteomes" id="UP001388259"/>
    </source>
</evidence>
<evidence type="ECO:0000313" key="4">
    <source>
        <dbReference type="Proteomes" id="UP001390963"/>
    </source>
</evidence>
<gene>
    <name evidence="2" type="ORF">VZD24_12160</name>
    <name evidence="1" type="ORF">VZD85_12575</name>
</gene>
<dbReference type="EMBL" id="JBANCF010000011">
    <property type="protein sequence ID" value="MEM0574277.1"/>
    <property type="molecule type" value="Genomic_DNA"/>
</dbReference>
<evidence type="ECO:0000313" key="1">
    <source>
        <dbReference type="EMBL" id="MEM0519196.1"/>
    </source>
</evidence>
<accession>A0AB35YU40</accession>
<sequence length="204" mass="22336">MNCKWYIPVFILALAFFGISLEQTTLPNQEIVVEFNTDSVSASEAEQAIASVTSQLKSIGIAHISVSEIHDGKLKVTYYSETDVATVKELFSKQHQFQLADTGLNTTDTSSKNPVSNDSHIYKLNVVTIQKDSGANLGLKGVLVVVKSAKDQYLKPFSTVGVSETNIASNQFFEIVAYKNYRTVSLLIDHTSCKIPEVRAGPIS</sequence>
<name>A0AB35YU40_9FLAO</name>
<dbReference type="Proteomes" id="UP001390963">
    <property type="component" value="Unassembled WGS sequence"/>
</dbReference>
<protein>
    <recommendedName>
        <fullName evidence="5">NolW-like domain-containing protein</fullName>
    </recommendedName>
</protein>
<dbReference type="Proteomes" id="UP001388259">
    <property type="component" value="Unassembled WGS sequence"/>
</dbReference>
<dbReference type="AlphaFoldDB" id="A0AB35YU40"/>
<evidence type="ECO:0000313" key="2">
    <source>
        <dbReference type="EMBL" id="MEM0574277.1"/>
    </source>
</evidence>
<proteinExistence type="predicted"/>
<reference evidence="1 4" key="1">
    <citation type="submission" date="2024-01" db="EMBL/GenBank/DDBJ databases">
        <title>Aequorivita flavus sp. nov., isolated from deep-sea sediment.</title>
        <authorList>
            <person name="Chen X."/>
        </authorList>
    </citation>
    <scope>NUCLEOTIDE SEQUENCE</scope>
    <source>
        <strain evidence="1">MCCC 1A16923</strain>
        <strain evidence="2 4">MCCC 1A16935</strain>
    </source>
</reference>
<keyword evidence="4" id="KW-1185">Reference proteome</keyword>
<dbReference type="EMBL" id="JAZBJM010000010">
    <property type="protein sequence ID" value="MEM0519196.1"/>
    <property type="molecule type" value="Genomic_DNA"/>
</dbReference>